<reference evidence="1 2" key="2">
    <citation type="journal article" date="2022" name="Mol. Ecol. Resour.">
        <title>The genomes of chicory, endive, great burdock and yacon provide insights into Asteraceae paleo-polyploidization history and plant inulin production.</title>
        <authorList>
            <person name="Fan W."/>
            <person name="Wang S."/>
            <person name="Wang H."/>
            <person name="Wang A."/>
            <person name="Jiang F."/>
            <person name="Liu H."/>
            <person name="Zhao H."/>
            <person name="Xu D."/>
            <person name="Zhang Y."/>
        </authorList>
    </citation>
    <scope>NUCLEOTIDE SEQUENCE [LARGE SCALE GENOMIC DNA]</scope>
    <source>
        <strain evidence="2">cv. Niubang</strain>
    </source>
</reference>
<name>A0ACB8XFQ3_ARCLA</name>
<proteinExistence type="predicted"/>
<gene>
    <name evidence="1" type="ORF">L6452_44159</name>
</gene>
<evidence type="ECO:0000313" key="2">
    <source>
        <dbReference type="Proteomes" id="UP001055879"/>
    </source>
</evidence>
<evidence type="ECO:0000313" key="1">
    <source>
        <dbReference type="EMBL" id="KAI3665532.1"/>
    </source>
</evidence>
<sequence length="86" mass="9949">MAVAVVMICCGPRRRSWTAATAMMGMRRKVRMWLTRYWYPSFTYLSLMEDEKSGKICGIFGGFLGEKNWGITMVDEGKKKRDGREI</sequence>
<keyword evidence="2" id="KW-1185">Reference proteome</keyword>
<protein>
    <submittedName>
        <fullName evidence="1">Uncharacterized protein</fullName>
    </submittedName>
</protein>
<reference evidence="2" key="1">
    <citation type="journal article" date="2022" name="Mol. Ecol. Resour.">
        <title>The genomes of chicory, endive, great burdock and yacon provide insights into Asteraceae palaeo-polyploidization history and plant inulin production.</title>
        <authorList>
            <person name="Fan W."/>
            <person name="Wang S."/>
            <person name="Wang H."/>
            <person name="Wang A."/>
            <person name="Jiang F."/>
            <person name="Liu H."/>
            <person name="Zhao H."/>
            <person name="Xu D."/>
            <person name="Zhang Y."/>
        </authorList>
    </citation>
    <scope>NUCLEOTIDE SEQUENCE [LARGE SCALE GENOMIC DNA]</scope>
    <source>
        <strain evidence="2">cv. Niubang</strain>
    </source>
</reference>
<comment type="caution">
    <text evidence="1">The sequence shown here is derived from an EMBL/GenBank/DDBJ whole genome shotgun (WGS) entry which is preliminary data.</text>
</comment>
<organism evidence="1 2">
    <name type="scientific">Arctium lappa</name>
    <name type="common">Greater burdock</name>
    <name type="synonym">Lappa major</name>
    <dbReference type="NCBI Taxonomy" id="4217"/>
    <lineage>
        <taxon>Eukaryota</taxon>
        <taxon>Viridiplantae</taxon>
        <taxon>Streptophyta</taxon>
        <taxon>Embryophyta</taxon>
        <taxon>Tracheophyta</taxon>
        <taxon>Spermatophyta</taxon>
        <taxon>Magnoliopsida</taxon>
        <taxon>eudicotyledons</taxon>
        <taxon>Gunneridae</taxon>
        <taxon>Pentapetalae</taxon>
        <taxon>asterids</taxon>
        <taxon>campanulids</taxon>
        <taxon>Asterales</taxon>
        <taxon>Asteraceae</taxon>
        <taxon>Carduoideae</taxon>
        <taxon>Cardueae</taxon>
        <taxon>Arctiinae</taxon>
        <taxon>Arctium</taxon>
    </lineage>
</organism>
<accession>A0ACB8XFQ3</accession>
<dbReference type="Proteomes" id="UP001055879">
    <property type="component" value="Linkage Group LG18"/>
</dbReference>
<dbReference type="EMBL" id="CM042064">
    <property type="protein sequence ID" value="KAI3665532.1"/>
    <property type="molecule type" value="Genomic_DNA"/>
</dbReference>